<evidence type="ECO:0000256" key="14">
    <source>
        <dbReference type="ARBA" id="ARBA00022989"/>
    </source>
</evidence>
<keyword evidence="7" id="KW-0479">Metal-binding</keyword>
<dbReference type="SMART" id="SM00220">
    <property type="entry name" value="S_TKc"/>
    <property type="match status" value="1"/>
</dbReference>
<evidence type="ECO:0000256" key="20">
    <source>
        <dbReference type="SAM" id="Phobius"/>
    </source>
</evidence>
<dbReference type="InterPro" id="IPR000719">
    <property type="entry name" value="Prot_kinase_dom"/>
</dbReference>
<evidence type="ECO:0000256" key="17">
    <source>
        <dbReference type="ARBA" id="ARBA00048659"/>
    </source>
</evidence>
<organism evidence="23 24">
    <name type="scientific">Pyronema omphalodes (strain CBS 100304)</name>
    <name type="common">Pyronema confluens</name>
    <dbReference type="NCBI Taxonomy" id="1076935"/>
    <lineage>
        <taxon>Eukaryota</taxon>
        <taxon>Fungi</taxon>
        <taxon>Dikarya</taxon>
        <taxon>Ascomycota</taxon>
        <taxon>Pezizomycotina</taxon>
        <taxon>Pezizomycetes</taxon>
        <taxon>Pezizales</taxon>
        <taxon>Pyronemataceae</taxon>
        <taxon>Pyronema</taxon>
    </lineage>
</organism>
<keyword evidence="15 20" id="KW-0472">Membrane</keyword>
<evidence type="ECO:0000256" key="12">
    <source>
        <dbReference type="ARBA" id="ARBA00022840"/>
    </source>
</evidence>
<keyword evidence="5" id="KW-0808">Transferase</keyword>
<name>U4L9H9_PYROM</name>
<dbReference type="GO" id="GO:0046872">
    <property type="term" value="F:metal ion binding"/>
    <property type="evidence" value="ECO:0007669"/>
    <property type="project" value="UniProtKB-KW"/>
</dbReference>
<feature type="compositionally biased region" description="Basic residues" evidence="19">
    <location>
        <begin position="695"/>
        <end position="711"/>
    </location>
</feature>
<dbReference type="InterPro" id="IPR011009">
    <property type="entry name" value="Kinase-like_dom_sf"/>
</dbReference>
<dbReference type="InterPro" id="IPR038357">
    <property type="entry name" value="KEN_sf"/>
</dbReference>
<reference evidence="23 24" key="1">
    <citation type="journal article" date="2013" name="PLoS Genet.">
        <title>The genome and development-dependent transcriptomes of Pyronema confluens: a window into fungal evolution.</title>
        <authorList>
            <person name="Traeger S."/>
            <person name="Altegoer F."/>
            <person name="Freitag M."/>
            <person name="Gabaldon T."/>
            <person name="Kempken F."/>
            <person name="Kumar A."/>
            <person name="Marcet-Houben M."/>
            <person name="Poggeler S."/>
            <person name="Stajich J.E."/>
            <person name="Nowrousian M."/>
        </authorList>
    </citation>
    <scope>NUCLEOTIDE SEQUENCE [LARGE SCALE GENOMIC DNA]</scope>
    <source>
        <strain evidence="24">CBS 100304</strain>
        <tissue evidence="23">Vegetative mycelium</tissue>
    </source>
</reference>
<dbReference type="GO" id="GO:0016787">
    <property type="term" value="F:hydrolase activity"/>
    <property type="evidence" value="ECO:0007669"/>
    <property type="project" value="UniProtKB-KW"/>
</dbReference>
<dbReference type="FunFam" id="1.10.510.10:FF:000572">
    <property type="entry name" value="Serine/threonine-protein kinase/endoribonuclease IRE1"/>
    <property type="match status" value="1"/>
</dbReference>
<dbReference type="GO" id="GO:0004521">
    <property type="term" value="F:RNA endonuclease activity"/>
    <property type="evidence" value="ECO:0007669"/>
    <property type="project" value="InterPro"/>
</dbReference>
<keyword evidence="13" id="KW-0460">Magnesium</keyword>
<dbReference type="EMBL" id="HF935319">
    <property type="protein sequence ID" value="CCX06839.1"/>
    <property type="molecule type" value="Genomic_DNA"/>
</dbReference>
<dbReference type="PROSITE" id="PS50011">
    <property type="entry name" value="PROTEIN_KINASE_DOM"/>
    <property type="match status" value="1"/>
</dbReference>
<dbReference type="GO" id="GO:0005524">
    <property type="term" value="F:ATP binding"/>
    <property type="evidence" value="ECO:0007669"/>
    <property type="project" value="UniProtKB-KW"/>
</dbReference>
<evidence type="ECO:0000256" key="7">
    <source>
        <dbReference type="ARBA" id="ARBA00022723"/>
    </source>
</evidence>
<evidence type="ECO:0000256" key="10">
    <source>
        <dbReference type="ARBA" id="ARBA00022777"/>
    </source>
</evidence>
<evidence type="ECO:0000256" key="18">
    <source>
        <dbReference type="ARBA" id="ARBA00048977"/>
    </source>
</evidence>
<dbReference type="GO" id="GO:0006397">
    <property type="term" value="P:mRNA processing"/>
    <property type="evidence" value="ECO:0007669"/>
    <property type="project" value="InterPro"/>
</dbReference>
<dbReference type="Gene3D" id="3.30.200.20">
    <property type="entry name" value="Phosphorylase Kinase, domain 1"/>
    <property type="match status" value="1"/>
</dbReference>
<dbReference type="Proteomes" id="UP000018144">
    <property type="component" value="Unassembled WGS sequence"/>
</dbReference>
<evidence type="ECO:0000313" key="23">
    <source>
        <dbReference type="EMBL" id="CCX06839.1"/>
    </source>
</evidence>
<dbReference type="GO" id="GO:0051082">
    <property type="term" value="F:unfolded protein binding"/>
    <property type="evidence" value="ECO:0007669"/>
    <property type="project" value="TreeGrafter"/>
</dbReference>
<feature type="transmembrane region" description="Helical" evidence="20">
    <location>
        <begin position="12"/>
        <end position="29"/>
    </location>
</feature>
<dbReference type="AlphaFoldDB" id="U4L9H9"/>
<keyword evidence="16" id="KW-0325">Glycoprotein</keyword>
<dbReference type="InterPro" id="IPR011047">
    <property type="entry name" value="Quinoprotein_ADH-like_sf"/>
</dbReference>
<keyword evidence="24" id="KW-1185">Reference proteome</keyword>
<dbReference type="CDD" id="cd09769">
    <property type="entry name" value="Luminal_IRE1"/>
    <property type="match status" value="1"/>
</dbReference>
<evidence type="ECO:0000259" key="21">
    <source>
        <dbReference type="PROSITE" id="PS50011"/>
    </source>
</evidence>
<dbReference type="Pfam" id="PF00069">
    <property type="entry name" value="Pkinase"/>
    <property type="match status" value="1"/>
</dbReference>
<dbReference type="SUPFAM" id="SSF50998">
    <property type="entry name" value="Quinoprotein alcohol dehydrogenase-like"/>
    <property type="match status" value="1"/>
</dbReference>
<dbReference type="Gene3D" id="1.20.1440.180">
    <property type="entry name" value="KEN domain"/>
    <property type="match status" value="1"/>
</dbReference>
<evidence type="ECO:0000256" key="16">
    <source>
        <dbReference type="ARBA" id="ARBA00023180"/>
    </source>
</evidence>
<evidence type="ECO:0000256" key="6">
    <source>
        <dbReference type="ARBA" id="ARBA00022692"/>
    </source>
</evidence>
<dbReference type="GO" id="GO:0036498">
    <property type="term" value="P:IRE1-mediated unfolded protein response"/>
    <property type="evidence" value="ECO:0007669"/>
    <property type="project" value="UniProtKB-ARBA"/>
</dbReference>
<evidence type="ECO:0000259" key="22">
    <source>
        <dbReference type="PROSITE" id="PS51392"/>
    </source>
</evidence>
<dbReference type="InterPro" id="IPR010513">
    <property type="entry name" value="KEN_dom"/>
</dbReference>
<gene>
    <name evidence="23" type="ORF">PCON_06426</name>
</gene>
<evidence type="ECO:0000256" key="1">
    <source>
        <dbReference type="ARBA" id="ARBA00001946"/>
    </source>
</evidence>
<evidence type="ECO:0000256" key="2">
    <source>
        <dbReference type="ARBA" id="ARBA00004479"/>
    </source>
</evidence>
<keyword evidence="9" id="KW-0547">Nucleotide-binding</keyword>
<keyword evidence="10 23" id="KW-0418">Kinase</keyword>
<evidence type="ECO:0000256" key="9">
    <source>
        <dbReference type="ARBA" id="ARBA00022741"/>
    </source>
</evidence>
<dbReference type="Gene3D" id="1.10.510.10">
    <property type="entry name" value="Transferase(Phosphotransferase) domain 1"/>
    <property type="match status" value="1"/>
</dbReference>
<evidence type="ECO:0000313" key="24">
    <source>
        <dbReference type="Proteomes" id="UP000018144"/>
    </source>
</evidence>
<comment type="catalytic activity">
    <reaction evidence="18">
        <text>L-seryl-[protein] + ATP = O-phospho-L-seryl-[protein] + ADP + H(+)</text>
        <dbReference type="Rhea" id="RHEA:17989"/>
        <dbReference type="Rhea" id="RHEA-COMP:9863"/>
        <dbReference type="Rhea" id="RHEA-COMP:11604"/>
        <dbReference type="ChEBI" id="CHEBI:15378"/>
        <dbReference type="ChEBI" id="CHEBI:29999"/>
        <dbReference type="ChEBI" id="CHEBI:30616"/>
        <dbReference type="ChEBI" id="CHEBI:83421"/>
        <dbReference type="ChEBI" id="CHEBI:456216"/>
        <dbReference type="EC" id="2.7.11.1"/>
    </reaction>
    <physiologicalReaction direction="left-to-right" evidence="18">
        <dbReference type="Rhea" id="RHEA:17990"/>
    </physiologicalReaction>
</comment>
<keyword evidence="12" id="KW-0067">ATP-binding</keyword>
<dbReference type="OrthoDB" id="63989at2759"/>
<keyword evidence="8" id="KW-0732">Signal</keyword>
<dbReference type="FunFam" id="3.30.200.20:FF:000077">
    <property type="entry name" value="Putative Serine/threonine-protein kinase/endoribonuclease IRE1"/>
    <property type="match status" value="1"/>
</dbReference>
<proteinExistence type="predicted"/>
<accession>U4L9H9</accession>
<dbReference type="InterPro" id="IPR015943">
    <property type="entry name" value="WD40/YVTN_repeat-like_dom_sf"/>
</dbReference>
<evidence type="ECO:0000256" key="19">
    <source>
        <dbReference type="SAM" id="MobiDB-lite"/>
    </source>
</evidence>
<dbReference type="GO" id="GO:0004674">
    <property type="term" value="F:protein serine/threonine kinase activity"/>
    <property type="evidence" value="ECO:0007669"/>
    <property type="project" value="UniProtKB-KW"/>
</dbReference>
<evidence type="ECO:0000256" key="11">
    <source>
        <dbReference type="ARBA" id="ARBA00022801"/>
    </source>
</evidence>
<comment type="subcellular location">
    <subcellularLocation>
        <location evidence="2">Membrane</location>
        <topology evidence="2">Single-pass type I membrane protein</topology>
    </subcellularLocation>
</comment>
<evidence type="ECO:0000256" key="3">
    <source>
        <dbReference type="ARBA" id="ARBA00012513"/>
    </source>
</evidence>
<dbReference type="SUPFAM" id="SSF56112">
    <property type="entry name" value="Protein kinase-like (PK-like)"/>
    <property type="match status" value="1"/>
</dbReference>
<dbReference type="STRING" id="1076935.U4L9H9"/>
<keyword evidence="6 20" id="KW-0812">Transmembrane</keyword>
<dbReference type="InterPro" id="IPR008271">
    <property type="entry name" value="Ser/Thr_kinase_AS"/>
</dbReference>
<sequence>MRQLRNGLDDSGFVRAYLISAIFLFALFTPSTAVGGSNVQNTEHAPSIVTHKDITTEPPKQVAVIQPRSNDYGIVNYSRSVLRSLNDYEPDDFVLLSTIHGTLSSRDRKTGKERWTIHTVDGAVETIDHRKNSSNEDGIVTWLIEPSEHGQLYYYTIEDGLKKVGLTVKEIIQETPYMPPGHDLMYNGAKNTTTYAINARTGAIQRVFSTGGAGHINDKKCKTTMRISDFDGECDSSEDTDKIIMLGRTEYTITIQRWSTAEMLWTMKFNEWSPNNSDQDLRAQYQRPLDNRYIYSQHDGTIFGFDDSGSSGAKPPKYHAMLDSPVVRIFDVIRSKADSDDLHVLPQPQMRSPSDEETADLGDLSFVGRAENGGWYALSELNFPYVTRQASNANCYEKPGPWKLLPASEREKALIGIHKVRYRPGPEPVRASLPVPTDYENASGYKTNVNHESPPASQAALSMGVTVSGTLDGNNYAMPFAILMGLLWVFTIGTFAHKKWGSSFNINFNVKGFGFSDIPDVVGKFLPNDFGKETLKTPGLDLPGLPPMKSAAPTVEDTLDEKKPLAAYVDEASLEVPKPEEEEQKPETMLLEVPVLKEEKEEPLIEVVEFKIKPETEEIETPKVEITEPKLDLVETEPEVKELVKEVEPPILSEEPITVVTASPVVRFEEPKVVKVDTPTADGEPVDPDVLTPAPKKKKYARGRRGGKKKSKDGNAANGENAVPNGTFSPEPAIPTAPSRDPSALDLTQLATPVVAHVSVDQNDDRGALTVGGLTIYQNQKDLLGSGSQGTTVHKGDFEGRSVAVKRILRTHADIAMKEVKTLQDTDYHQNIVRYYCQQVYGQFLYIALERCPGSLYDVITLPRHSGLRAKMDPRETLLQIAKGLHHLHTLKIVHRDVKPQNILVGEPKTAHQHPRLLISDFGLCKKLQADEYSFGATTAHGAGTIGWRAPELLGDVAREPGERDNSGSGTGTGSDVAVEDPITKRRATRAIDIFALGCVYYFVLTGGDHPFGNRYAREYNIMKGMSEEKTLHDKYFTGLEAVDLVGNMIRANPKQRPDTTRICAHPFFWDAEKKLEFLGLVSDRFESEKEKLKSQPGFTSQAMDILQAGEKAVVKENWIDKLDPHARSDLVVNKRRGYDGTRLLDLLRVIRNKRNHYLDLSDDVRQAFGEMPNGFFHYFSSRFPELLMYAHTITIEAGFSNELRFQKFYGAQW</sequence>
<dbReference type="PROSITE" id="PS51392">
    <property type="entry name" value="KEN"/>
    <property type="match status" value="1"/>
</dbReference>
<feature type="domain" description="KEN" evidence="22">
    <location>
        <begin position="1072"/>
        <end position="1212"/>
    </location>
</feature>
<evidence type="ECO:0000256" key="5">
    <source>
        <dbReference type="ARBA" id="ARBA00022679"/>
    </source>
</evidence>
<dbReference type="GO" id="GO:0070059">
    <property type="term" value="P:intrinsic apoptotic signaling pathway in response to endoplasmic reticulum stress"/>
    <property type="evidence" value="ECO:0007669"/>
    <property type="project" value="TreeGrafter"/>
</dbReference>
<protein>
    <recommendedName>
        <fullName evidence="3">non-specific serine/threonine protein kinase</fullName>
        <ecNumber evidence="3">2.7.11.1</ecNumber>
    </recommendedName>
</protein>
<dbReference type="OMA" id="QCYEKDY"/>
<keyword evidence="4" id="KW-0723">Serine/threonine-protein kinase</keyword>
<keyword evidence="14 20" id="KW-1133">Transmembrane helix</keyword>
<dbReference type="InterPro" id="IPR045133">
    <property type="entry name" value="IRE1/2-like"/>
</dbReference>
<feature type="domain" description="Protein kinase" evidence="21">
    <location>
        <begin position="778"/>
        <end position="1069"/>
    </location>
</feature>
<evidence type="ECO:0000256" key="15">
    <source>
        <dbReference type="ARBA" id="ARBA00023136"/>
    </source>
</evidence>
<evidence type="ECO:0000256" key="4">
    <source>
        <dbReference type="ARBA" id="ARBA00022527"/>
    </source>
</evidence>
<evidence type="ECO:0000256" key="13">
    <source>
        <dbReference type="ARBA" id="ARBA00022842"/>
    </source>
</evidence>
<feature type="region of interest" description="Disordered" evidence="19">
    <location>
        <begin position="958"/>
        <end position="980"/>
    </location>
</feature>
<dbReference type="PANTHER" id="PTHR13954:SF6">
    <property type="entry name" value="NON-SPECIFIC SERINE_THREONINE PROTEIN KINASE"/>
    <property type="match status" value="1"/>
</dbReference>
<dbReference type="PANTHER" id="PTHR13954">
    <property type="entry name" value="IRE1-RELATED"/>
    <property type="match status" value="1"/>
</dbReference>
<dbReference type="Pfam" id="PF06479">
    <property type="entry name" value="Ribonuc_2-5A"/>
    <property type="match status" value="1"/>
</dbReference>
<dbReference type="eggNOG" id="KOG1027">
    <property type="taxonomic scope" value="Eukaryota"/>
</dbReference>
<dbReference type="Gene3D" id="2.130.10.10">
    <property type="entry name" value="YVTN repeat-like/Quinoprotein amine dehydrogenase"/>
    <property type="match status" value="1"/>
</dbReference>
<dbReference type="PROSITE" id="PS00108">
    <property type="entry name" value="PROTEIN_KINASE_ST"/>
    <property type="match status" value="1"/>
</dbReference>
<dbReference type="SMART" id="SM00580">
    <property type="entry name" value="PUG"/>
    <property type="match status" value="1"/>
</dbReference>
<evidence type="ECO:0000256" key="8">
    <source>
        <dbReference type="ARBA" id="ARBA00022729"/>
    </source>
</evidence>
<keyword evidence="11" id="KW-0378">Hydrolase</keyword>
<feature type="region of interest" description="Disordered" evidence="19">
    <location>
        <begin position="677"/>
        <end position="744"/>
    </location>
</feature>
<dbReference type="EC" id="2.7.11.1" evidence="3"/>
<comment type="cofactor">
    <cofactor evidence="1">
        <name>Mg(2+)</name>
        <dbReference type="ChEBI" id="CHEBI:18420"/>
    </cofactor>
</comment>
<dbReference type="GO" id="GO:1990604">
    <property type="term" value="C:IRE1-TRAF2-ASK1 complex"/>
    <property type="evidence" value="ECO:0007669"/>
    <property type="project" value="TreeGrafter"/>
</dbReference>
<comment type="catalytic activity">
    <reaction evidence="17">
        <text>L-threonyl-[protein] + ATP = O-phospho-L-threonyl-[protein] + ADP + H(+)</text>
        <dbReference type="Rhea" id="RHEA:46608"/>
        <dbReference type="Rhea" id="RHEA-COMP:11060"/>
        <dbReference type="Rhea" id="RHEA-COMP:11605"/>
        <dbReference type="ChEBI" id="CHEBI:15378"/>
        <dbReference type="ChEBI" id="CHEBI:30013"/>
        <dbReference type="ChEBI" id="CHEBI:30616"/>
        <dbReference type="ChEBI" id="CHEBI:61977"/>
        <dbReference type="ChEBI" id="CHEBI:456216"/>
        <dbReference type="EC" id="2.7.11.1"/>
    </reaction>
    <physiologicalReaction direction="left-to-right" evidence="17">
        <dbReference type="Rhea" id="RHEA:46609"/>
    </physiologicalReaction>
</comment>